<protein>
    <submittedName>
        <fullName evidence="7">Putative peptidase</fullName>
    </submittedName>
</protein>
<accession>A0A6C2TVS7</accession>
<dbReference type="Gene3D" id="3.40.350.10">
    <property type="entry name" value="Creatinase/prolidase N-terminal domain"/>
    <property type="match status" value="1"/>
</dbReference>
<dbReference type="GO" id="GO:0004177">
    <property type="term" value="F:aminopeptidase activity"/>
    <property type="evidence" value="ECO:0007669"/>
    <property type="project" value="UniProtKB-ARBA"/>
</dbReference>
<name>A0A6C2TVS7_PONDE</name>
<dbReference type="GO" id="GO:0046872">
    <property type="term" value="F:metal ion binding"/>
    <property type="evidence" value="ECO:0007669"/>
    <property type="project" value="UniProtKB-KW"/>
</dbReference>
<organism evidence="7 8">
    <name type="scientific">Pontiella desulfatans</name>
    <dbReference type="NCBI Taxonomy" id="2750659"/>
    <lineage>
        <taxon>Bacteria</taxon>
        <taxon>Pseudomonadati</taxon>
        <taxon>Kiritimatiellota</taxon>
        <taxon>Kiritimatiellia</taxon>
        <taxon>Kiritimatiellales</taxon>
        <taxon>Pontiellaceae</taxon>
        <taxon>Pontiella</taxon>
    </lineage>
</organism>
<dbReference type="Pfam" id="PF00557">
    <property type="entry name" value="Peptidase_M24"/>
    <property type="match status" value="1"/>
</dbReference>
<dbReference type="SUPFAM" id="SSF53092">
    <property type="entry name" value="Creatinase/prolidase N-terminal domain"/>
    <property type="match status" value="1"/>
</dbReference>
<evidence type="ECO:0000256" key="3">
    <source>
        <dbReference type="ARBA" id="ARBA00022801"/>
    </source>
</evidence>
<keyword evidence="8" id="KW-1185">Reference proteome</keyword>
<sequence>MGLERDGLTEKYKKRRAAVLRAAVKQSDGRVAGLMITNPVDVHYLSGLREGCPALLIGKKWCVLFTSNMFKDLVPRFAPGAETMLFKHLDQEMAGIFNSRGVKGIGIQTDHMAIDRYRSLCKTIPEKKLVPVPGVVGRCRAVKDDGEIALTQKAIRIAEKAMKQLLGGGAGYFIGRTEKQLAAELEYRMRSLGADKQGFQGNGTIVGAGPNSAACHHVPTNRKVKRGDPVLFDWGAELDGYRSDMTRVVFIDSVPERIGKIYSLVREAHLAAVDLLKPGVSCRKVDAAARDWIAAAGYTTEFRHGLGHGIGLQIHEAPTLGTASKERLKKNMIVTIEPGIYFIGTGGVRLEDDYLITSDGCKNLCTLPTKLDKWILT</sequence>
<keyword evidence="2" id="KW-0479">Metal-binding</keyword>
<keyword evidence="3" id="KW-0378">Hydrolase</keyword>
<feature type="domain" description="Creatinase N-terminal" evidence="6">
    <location>
        <begin position="23"/>
        <end position="142"/>
    </location>
</feature>
<evidence type="ECO:0000313" key="8">
    <source>
        <dbReference type="Proteomes" id="UP000366872"/>
    </source>
</evidence>
<dbReference type="PRINTS" id="PR00599">
    <property type="entry name" value="MAPEPTIDASE"/>
</dbReference>
<dbReference type="GO" id="GO:0008235">
    <property type="term" value="F:metalloexopeptidase activity"/>
    <property type="evidence" value="ECO:0007669"/>
    <property type="project" value="UniProtKB-ARBA"/>
</dbReference>
<dbReference type="EMBL" id="CAAHFG010000001">
    <property type="protein sequence ID" value="VGO11719.1"/>
    <property type="molecule type" value="Genomic_DNA"/>
</dbReference>
<dbReference type="RefSeq" id="WP_168441876.1">
    <property type="nucleotide sequence ID" value="NZ_CAAHFG010000001.1"/>
</dbReference>
<dbReference type="PROSITE" id="PS00491">
    <property type="entry name" value="PROLINE_PEPTIDASE"/>
    <property type="match status" value="1"/>
</dbReference>
<feature type="domain" description="Peptidase M24" evidence="5">
    <location>
        <begin position="151"/>
        <end position="357"/>
    </location>
</feature>
<dbReference type="Gene3D" id="3.90.230.10">
    <property type="entry name" value="Creatinase/methionine aminopeptidase superfamily"/>
    <property type="match status" value="1"/>
</dbReference>
<evidence type="ECO:0000313" key="7">
    <source>
        <dbReference type="EMBL" id="VGO11719.1"/>
    </source>
</evidence>
<evidence type="ECO:0000256" key="1">
    <source>
        <dbReference type="ARBA" id="ARBA00022670"/>
    </source>
</evidence>
<dbReference type="PANTHER" id="PTHR46112:SF3">
    <property type="entry name" value="AMINOPEPTIDASE YPDF"/>
    <property type="match status" value="1"/>
</dbReference>
<keyword evidence="1" id="KW-0645">Protease</keyword>
<dbReference type="InterPro" id="IPR050659">
    <property type="entry name" value="Peptidase_M24B"/>
</dbReference>
<dbReference type="Pfam" id="PF01321">
    <property type="entry name" value="Creatinase_N"/>
    <property type="match status" value="1"/>
</dbReference>
<evidence type="ECO:0000256" key="2">
    <source>
        <dbReference type="ARBA" id="ARBA00022723"/>
    </source>
</evidence>
<evidence type="ECO:0000256" key="4">
    <source>
        <dbReference type="ARBA" id="ARBA00023049"/>
    </source>
</evidence>
<dbReference type="Proteomes" id="UP000366872">
    <property type="component" value="Unassembled WGS sequence"/>
</dbReference>
<dbReference type="SUPFAM" id="SSF55920">
    <property type="entry name" value="Creatinase/aminopeptidase"/>
    <property type="match status" value="1"/>
</dbReference>
<dbReference type="InterPro" id="IPR000587">
    <property type="entry name" value="Creatinase_N"/>
</dbReference>
<evidence type="ECO:0000259" key="5">
    <source>
        <dbReference type="Pfam" id="PF00557"/>
    </source>
</evidence>
<dbReference type="InterPro" id="IPR029149">
    <property type="entry name" value="Creatin/AminoP/Spt16_N"/>
</dbReference>
<reference evidence="7 8" key="1">
    <citation type="submission" date="2019-04" db="EMBL/GenBank/DDBJ databases">
        <authorList>
            <person name="Van Vliet M D."/>
        </authorList>
    </citation>
    <scope>NUCLEOTIDE SEQUENCE [LARGE SCALE GENOMIC DNA]</scope>
    <source>
        <strain evidence="7 8">F1</strain>
    </source>
</reference>
<dbReference type="AlphaFoldDB" id="A0A6C2TVS7"/>
<proteinExistence type="predicted"/>
<dbReference type="InterPro" id="IPR001714">
    <property type="entry name" value="Pept_M24_MAP"/>
</dbReference>
<dbReference type="InterPro" id="IPR001131">
    <property type="entry name" value="Peptidase_M24B_aminopep-P_CS"/>
</dbReference>
<gene>
    <name evidence="7" type="ORF">PDESU_00265</name>
</gene>
<keyword evidence="4" id="KW-0482">Metalloprotease</keyword>
<evidence type="ECO:0000259" key="6">
    <source>
        <dbReference type="Pfam" id="PF01321"/>
    </source>
</evidence>
<dbReference type="GO" id="GO:0006508">
    <property type="term" value="P:proteolysis"/>
    <property type="evidence" value="ECO:0007669"/>
    <property type="project" value="UniProtKB-KW"/>
</dbReference>
<dbReference type="InterPro" id="IPR036005">
    <property type="entry name" value="Creatinase/aminopeptidase-like"/>
</dbReference>
<dbReference type="PANTHER" id="PTHR46112">
    <property type="entry name" value="AMINOPEPTIDASE"/>
    <property type="match status" value="1"/>
</dbReference>
<dbReference type="InterPro" id="IPR000994">
    <property type="entry name" value="Pept_M24"/>
</dbReference>